<sequence>MNHPFFFCSVLVIPLPFCYALPFSQKFLLELVFTVRNWLRFSVMTVGELVIDCLGGANGLRKFGFMFLILWTFRIGAVMESVRLHVWIIDIGLNYCADPFLMHMAWCIINEWLIQEAVVGSRHGWHFLV</sequence>
<evidence type="ECO:0000256" key="1">
    <source>
        <dbReference type="SAM" id="SignalP"/>
    </source>
</evidence>
<evidence type="ECO:0000313" key="3">
    <source>
        <dbReference type="Proteomes" id="UP001157006"/>
    </source>
</evidence>
<evidence type="ECO:0000313" key="2">
    <source>
        <dbReference type="EMBL" id="CAI8604816.1"/>
    </source>
</evidence>
<dbReference type="Proteomes" id="UP001157006">
    <property type="component" value="Chromosome 3"/>
</dbReference>
<organism evidence="2 3">
    <name type="scientific">Vicia faba</name>
    <name type="common">Broad bean</name>
    <name type="synonym">Faba vulgaris</name>
    <dbReference type="NCBI Taxonomy" id="3906"/>
    <lineage>
        <taxon>Eukaryota</taxon>
        <taxon>Viridiplantae</taxon>
        <taxon>Streptophyta</taxon>
        <taxon>Embryophyta</taxon>
        <taxon>Tracheophyta</taxon>
        <taxon>Spermatophyta</taxon>
        <taxon>Magnoliopsida</taxon>
        <taxon>eudicotyledons</taxon>
        <taxon>Gunneridae</taxon>
        <taxon>Pentapetalae</taxon>
        <taxon>rosids</taxon>
        <taxon>fabids</taxon>
        <taxon>Fabales</taxon>
        <taxon>Fabaceae</taxon>
        <taxon>Papilionoideae</taxon>
        <taxon>50 kb inversion clade</taxon>
        <taxon>NPAAA clade</taxon>
        <taxon>Hologalegina</taxon>
        <taxon>IRL clade</taxon>
        <taxon>Fabeae</taxon>
        <taxon>Vicia</taxon>
    </lineage>
</organism>
<dbReference type="EMBL" id="OX451738">
    <property type="protein sequence ID" value="CAI8604816.1"/>
    <property type="molecule type" value="Genomic_DNA"/>
</dbReference>
<gene>
    <name evidence="2" type="ORF">VFH_III151600</name>
</gene>
<feature type="chain" id="PRO_5043773989" evidence="1">
    <location>
        <begin position="21"/>
        <end position="129"/>
    </location>
</feature>
<keyword evidence="1" id="KW-0732">Signal</keyword>
<name>A0AAV1A3D3_VICFA</name>
<accession>A0AAV1A3D3</accession>
<protein>
    <submittedName>
        <fullName evidence="2">Uncharacterized protein</fullName>
    </submittedName>
</protein>
<keyword evidence="3" id="KW-1185">Reference proteome</keyword>
<dbReference type="AlphaFoldDB" id="A0AAV1A3D3"/>
<reference evidence="2 3" key="1">
    <citation type="submission" date="2023-01" db="EMBL/GenBank/DDBJ databases">
        <authorList>
            <person name="Kreplak J."/>
        </authorList>
    </citation>
    <scope>NUCLEOTIDE SEQUENCE [LARGE SCALE GENOMIC DNA]</scope>
</reference>
<proteinExistence type="predicted"/>
<feature type="signal peptide" evidence="1">
    <location>
        <begin position="1"/>
        <end position="20"/>
    </location>
</feature>